<keyword evidence="1" id="KW-0472">Membrane</keyword>
<comment type="caution">
    <text evidence="2">The sequence shown here is derived from an EMBL/GenBank/DDBJ whole genome shotgun (WGS) entry which is preliminary data.</text>
</comment>
<keyword evidence="1" id="KW-0812">Transmembrane</keyword>
<dbReference type="EMBL" id="BEHT01000004">
    <property type="protein sequence ID" value="GBC97977.1"/>
    <property type="molecule type" value="Genomic_DNA"/>
</dbReference>
<evidence type="ECO:0000313" key="3">
    <source>
        <dbReference type="Proteomes" id="UP000236173"/>
    </source>
</evidence>
<organism evidence="2 3">
    <name type="scientific">Candidatus Fervidibacter japonicus</name>
    <dbReference type="NCBI Taxonomy" id="2035412"/>
    <lineage>
        <taxon>Bacteria</taxon>
        <taxon>Candidatus Fervidibacterota</taxon>
        <taxon>Candidatus Fervidibacter</taxon>
    </lineage>
</organism>
<accession>A0A2H5XA44</accession>
<reference evidence="3" key="1">
    <citation type="submission" date="2017-09" db="EMBL/GenBank/DDBJ databases">
        <title>Metaegenomics of thermophilic ammonia-oxidizing enrichment culture.</title>
        <authorList>
            <person name="Kato S."/>
            <person name="Suzuki K."/>
        </authorList>
    </citation>
    <scope>NUCLEOTIDE SEQUENCE [LARGE SCALE GENOMIC DNA]</scope>
</reference>
<dbReference type="Proteomes" id="UP000236173">
    <property type="component" value="Unassembled WGS sequence"/>
</dbReference>
<name>A0A2H5XA44_9BACT</name>
<evidence type="ECO:0000256" key="1">
    <source>
        <dbReference type="SAM" id="Phobius"/>
    </source>
</evidence>
<keyword evidence="1" id="KW-1133">Transmembrane helix</keyword>
<protein>
    <submittedName>
        <fullName evidence="2">Uncharacterized protein</fullName>
    </submittedName>
</protein>
<proteinExistence type="predicted"/>
<sequence length="50" mass="6023">MDVARKVDRPDCPLHERILTLQRRALNGVFHMTILCAWWTWSNAPEDRFR</sequence>
<feature type="transmembrane region" description="Helical" evidence="1">
    <location>
        <begin position="25"/>
        <end position="41"/>
    </location>
</feature>
<evidence type="ECO:0000313" key="2">
    <source>
        <dbReference type="EMBL" id="GBC97977.1"/>
    </source>
</evidence>
<gene>
    <name evidence="2" type="ORF">HRbin17_00472</name>
</gene>
<dbReference type="AlphaFoldDB" id="A0A2H5XA44"/>